<comment type="subcellular location">
    <subcellularLocation>
        <location evidence="1">Membrane</location>
        <topology evidence="1">Multi-pass membrane protein</topology>
    </subcellularLocation>
</comment>
<dbReference type="PANTHER" id="PTHR13439">
    <property type="entry name" value="CT120 PROTEIN"/>
    <property type="match status" value="1"/>
</dbReference>
<reference evidence="8 9" key="1">
    <citation type="submission" date="2019-04" db="EMBL/GenBank/DDBJ databases">
        <authorList>
            <consortium name="Wellcome Sanger Institute Data Sharing"/>
        </authorList>
    </citation>
    <scope>NUCLEOTIDE SEQUENCE [LARGE SCALE GENOMIC DNA]</scope>
</reference>
<accession>A0A8D0CKJ5</accession>
<evidence type="ECO:0000313" key="8">
    <source>
        <dbReference type="Ensembl" id="ENSSFOP00015076593.1"/>
    </source>
</evidence>
<dbReference type="PANTHER" id="PTHR13439:SF5">
    <property type="entry name" value="TLC DOMAIN-CONTAINING PROTEIN 1"/>
    <property type="match status" value="1"/>
</dbReference>
<evidence type="ECO:0000256" key="3">
    <source>
        <dbReference type="ARBA" id="ARBA00022989"/>
    </source>
</evidence>
<gene>
    <name evidence="8" type="primary">TLCD1</name>
    <name evidence="8" type="synonym">tlcd1</name>
</gene>
<feature type="transmembrane region" description="Helical" evidence="6">
    <location>
        <begin position="140"/>
        <end position="160"/>
    </location>
</feature>
<dbReference type="AlphaFoldDB" id="A0A8D0CKJ5"/>
<dbReference type="InterPro" id="IPR006634">
    <property type="entry name" value="TLC-dom"/>
</dbReference>
<name>A0A8D0CKJ5_SCLFO</name>
<protein>
    <submittedName>
        <fullName evidence="8">TLC domain containing 1</fullName>
    </submittedName>
</protein>
<proteinExistence type="predicted"/>
<sequence>MEGSLSVLQRHPGLSVAAFSLVFRAVHKLLRALPLPKGVCRDEFRVWKWRNLSVSLVHSMLTGPWAVTCVLLSPEMLDNMYSSYTPLSYLLICTSTGYFVQDAGDIILTGHARGSWEFLLHHALVIWCFLYTLFTRHYVAGAVVALFVEVNSVFLHTRLLLKLAGAQSSRLYGLNRLINLFTYVLFRLSAQAYLTWYILRNYSWLDHAGYFLSSMMLMNIMILVYFYRLLRADFLPRGKGHLAHNGMQHGSSKKFLSD</sequence>
<dbReference type="GO" id="GO:0005886">
    <property type="term" value="C:plasma membrane"/>
    <property type="evidence" value="ECO:0007669"/>
    <property type="project" value="TreeGrafter"/>
</dbReference>
<feature type="transmembrane region" description="Helical" evidence="6">
    <location>
        <begin position="211"/>
        <end position="230"/>
    </location>
</feature>
<dbReference type="PROSITE" id="PS50922">
    <property type="entry name" value="TLC"/>
    <property type="match status" value="1"/>
</dbReference>
<dbReference type="RefSeq" id="XP_018603733.1">
    <property type="nucleotide sequence ID" value="XM_018748217.2"/>
</dbReference>
<dbReference type="InterPro" id="IPR050846">
    <property type="entry name" value="TLCD"/>
</dbReference>
<dbReference type="Ensembl" id="ENSSFOT00015047822.1">
    <property type="protein sequence ID" value="ENSSFOP00015076593.1"/>
    <property type="gene ID" value="ENSSFOG00015029229.1"/>
</dbReference>
<dbReference type="GeneTree" id="ENSGT01010000222313"/>
<dbReference type="SMART" id="SM00724">
    <property type="entry name" value="TLC"/>
    <property type="match status" value="1"/>
</dbReference>
<dbReference type="Proteomes" id="UP000694397">
    <property type="component" value="Chromosome 10"/>
</dbReference>
<dbReference type="OrthoDB" id="10266980at2759"/>
<keyword evidence="4 5" id="KW-0472">Membrane</keyword>
<reference evidence="8" key="3">
    <citation type="submission" date="2025-09" db="UniProtKB">
        <authorList>
            <consortium name="Ensembl"/>
        </authorList>
    </citation>
    <scope>IDENTIFICATION</scope>
</reference>
<feature type="transmembrane region" description="Helical" evidence="6">
    <location>
        <begin position="180"/>
        <end position="199"/>
    </location>
</feature>
<reference evidence="8" key="2">
    <citation type="submission" date="2025-08" db="UniProtKB">
        <authorList>
            <consortium name="Ensembl"/>
        </authorList>
    </citation>
    <scope>IDENTIFICATION</scope>
</reference>
<evidence type="ECO:0000259" key="7">
    <source>
        <dbReference type="PROSITE" id="PS50922"/>
    </source>
</evidence>
<keyword evidence="3 6" id="KW-1133">Transmembrane helix</keyword>
<dbReference type="GO" id="GO:0071709">
    <property type="term" value="P:membrane assembly"/>
    <property type="evidence" value="ECO:0007669"/>
    <property type="project" value="TreeGrafter"/>
</dbReference>
<evidence type="ECO:0000256" key="5">
    <source>
        <dbReference type="PROSITE-ProRule" id="PRU00205"/>
    </source>
</evidence>
<organism evidence="8 9">
    <name type="scientific">Scleropages formosus</name>
    <name type="common">Asian bonytongue</name>
    <name type="synonym">Osteoglossum formosum</name>
    <dbReference type="NCBI Taxonomy" id="113540"/>
    <lineage>
        <taxon>Eukaryota</taxon>
        <taxon>Metazoa</taxon>
        <taxon>Chordata</taxon>
        <taxon>Craniata</taxon>
        <taxon>Vertebrata</taxon>
        <taxon>Euteleostomi</taxon>
        <taxon>Actinopterygii</taxon>
        <taxon>Neopterygii</taxon>
        <taxon>Teleostei</taxon>
        <taxon>Osteoglossocephala</taxon>
        <taxon>Osteoglossomorpha</taxon>
        <taxon>Osteoglossiformes</taxon>
        <taxon>Osteoglossidae</taxon>
        <taxon>Scleropages</taxon>
    </lineage>
</organism>
<dbReference type="GO" id="GO:0007009">
    <property type="term" value="P:plasma membrane organization"/>
    <property type="evidence" value="ECO:0007669"/>
    <property type="project" value="TreeGrafter"/>
</dbReference>
<dbReference type="CTD" id="116238"/>
<evidence type="ECO:0000313" key="9">
    <source>
        <dbReference type="Proteomes" id="UP000694397"/>
    </source>
</evidence>
<keyword evidence="9" id="KW-1185">Reference proteome</keyword>
<keyword evidence="2 5" id="KW-0812">Transmembrane</keyword>
<evidence type="ECO:0000256" key="1">
    <source>
        <dbReference type="ARBA" id="ARBA00004141"/>
    </source>
</evidence>
<evidence type="ECO:0000256" key="6">
    <source>
        <dbReference type="SAM" id="Phobius"/>
    </source>
</evidence>
<evidence type="ECO:0000256" key="4">
    <source>
        <dbReference type="ARBA" id="ARBA00023136"/>
    </source>
</evidence>
<evidence type="ECO:0000256" key="2">
    <source>
        <dbReference type="ARBA" id="ARBA00022692"/>
    </source>
</evidence>
<dbReference type="GO" id="GO:0097035">
    <property type="term" value="P:regulation of membrane lipid distribution"/>
    <property type="evidence" value="ECO:0007669"/>
    <property type="project" value="TreeGrafter"/>
</dbReference>
<dbReference type="GO" id="GO:0055091">
    <property type="term" value="P:phospholipid homeostasis"/>
    <property type="evidence" value="ECO:0007669"/>
    <property type="project" value="TreeGrafter"/>
</dbReference>
<dbReference type="Pfam" id="PF03798">
    <property type="entry name" value="TRAM_LAG1_CLN8"/>
    <property type="match status" value="1"/>
</dbReference>
<feature type="domain" description="TLC" evidence="7">
    <location>
        <begin position="44"/>
        <end position="238"/>
    </location>
</feature>
<dbReference type="KEGG" id="sfm:108932054"/>
<dbReference type="GeneID" id="108932054"/>